<protein>
    <recommendedName>
        <fullName evidence="8">Ferredoxin</fullName>
    </recommendedName>
</protein>
<evidence type="ECO:0008006" key="8">
    <source>
        <dbReference type="Google" id="ProtNLM"/>
    </source>
</evidence>
<dbReference type="CDD" id="cd00207">
    <property type="entry name" value="fer2"/>
    <property type="match status" value="1"/>
</dbReference>
<dbReference type="Pfam" id="PF00175">
    <property type="entry name" value="NAD_binding_1"/>
    <property type="match status" value="1"/>
</dbReference>
<dbReference type="Pfam" id="PF00970">
    <property type="entry name" value="FAD_binding_6"/>
    <property type="match status" value="1"/>
</dbReference>
<dbReference type="PRINTS" id="PR00410">
    <property type="entry name" value="PHEHYDRXLASE"/>
</dbReference>
<dbReference type="InterPro" id="IPR017938">
    <property type="entry name" value="Riboflavin_synthase-like_b-brl"/>
</dbReference>
<dbReference type="Proteomes" id="UP000192721">
    <property type="component" value="Unassembled WGS sequence"/>
</dbReference>
<organism evidence="6 7">
    <name type="scientific">Chromobacterium haemolyticum</name>
    <dbReference type="NCBI Taxonomy" id="394935"/>
    <lineage>
        <taxon>Bacteria</taxon>
        <taxon>Pseudomonadati</taxon>
        <taxon>Pseudomonadota</taxon>
        <taxon>Betaproteobacteria</taxon>
        <taxon>Neisseriales</taxon>
        <taxon>Chromobacteriaceae</taxon>
        <taxon>Chromobacterium</taxon>
    </lineage>
</organism>
<dbReference type="GO" id="GO:0016491">
    <property type="term" value="F:oxidoreductase activity"/>
    <property type="evidence" value="ECO:0007669"/>
    <property type="project" value="InterPro"/>
</dbReference>
<dbReference type="InterPro" id="IPR039261">
    <property type="entry name" value="FNR_nucleotide-bd"/>
</dbReference>
<accession>A0A1W0DB54</accession>
<comment type="cofactor">
    <cofactor evidence="3">
        <name>[2Fe-2S] cluster</name>
        <dbReference type="ChEBI" id="CHEBI:190135"/>
    </cofactor>
</comment>
<keyword evidence="2" id="KW-0479">Metal-binding</keyword>
<dbReference type="PANTHER" id="PTHR47354">
    <property type="entry name" value="NADH OXIDOREDUCTASE HCR"/>
    <property type="match status" value="1"/>
</dbReference>
<dbReference type="PROSITE" id="PS51384">
    <property type="entry name" value="FAD_FR"/>
    <property type="match status" value="1"/>
</dbReference>
<dbReference type="InterPro" id="IPR017927">
    <property type="entry name" value="FAD-bd_FR_type"/>
</dbReference>
<evidence type="ECO:0000259" key="5">
    <source>
        <dbReference type="PROSITE" id="PS51384"/>
    </source>
</evidence>
<dbReference type="AlphaFoldDB" id="A0A1W0DB54"/>
<dbReference type="EMBL" id="MUKV01000001">
    <property type="protein sequence ID" value="OQS44193.1"/>
    <property type="molecule type" value="Genomic_DNA"/>
</dbReference>
<comment type="caution">
    <text evidence="6">The sequence shown here is derived from an EMBL/GenBank/DDBJ whole genome shotgun (WGS) entry which is preliminary data.</text>
</comment>
<evidence type="ECO:0000313" key="7">
    <source>
        <dbReference type="Proteomes" id="UP000192721"/>
    </source>
</evidence>
<dbReference type="Pfam" id="PF00111">
    <property type="entry name" value="Fer2"/>
    <property type="match status" value="1"/>
</dbReference>
<dbReference type="PROSITE" id="PS51085">
    <property type="entry name" value="2FE2S_FER_2"/>
    <property type="match status" value="1"/>
</dbReference>
<dbReference type="InterPro" id="IPR050415">
    <property type="entry name" value="MRET"/>
</dbReference>
<dbReference type="InterPro" id="IPR036010">
    <property type="entry name" value="2Fe-2S_ferredoxin-like_sf"/>
</dbReference>
<evidence type="ECO:0000256" key="2">
    <source>
        <dbReference type="ARBA" id="ARBA00022714"/>
    </source>
</evidence>
<evidence type="ECO:0000256" key="1">
    <source>
        <dbReference type="ARBA" id="ARBA00001974"/>
    </source>
</evidence>
<evidence type="ECO:0000256" key="3">
    <source>
        <dbReference type="ARBA" id="ARBA00034078"/>
    </source>
</evidence>
<sequence length="351" mass="37921">MREQEDSGARGYRLAAMERLGRDVRRLRLECVDAAPLRFRSGQFVSVTAPGGLTRSYSMAAAPRADGGIELHVRLQPGGAFSEWLRRQAQPGDTLWLEGPYGDCVWREDSGAEWSLMLATGTGIAPLRAMLQQGLGVPGTRPVTLYWGGRNADDLYLLEEMRAWERERPGFRFEPVLSEAGPGWHGRRGFVQQAAAEDYPCLRAAEAYACGAPAMVDAARQLLSRECGLPEERFLADAFQPAVSAAPALEAMALSVRVADGGEQRLEVAASGSLMKALAAAGLMRGVCGGQAACGTCLVRVERDWLPRLPAMERAERRLLAALEAGDGHSRLACQIALHPRLQGLSVVIPG</sequence>
<evidence type="ECO:0000259" key="4">
    <source>
        <dbReference type="PROSITE" id="PS51085"/>
    </source>
</evidence>
<dbReference type="InterPro" id="IPR012675">
    <property type="entry name" value="Beta-grasp_dom_sf"/>
</dbReference>
<keyword evidence="2" id="KW-0408">Iron</keyword>
<dbReference type="InterPro" id="IPR001709">
    <property type="entry name" value="Flavoprot_Pyr_Nucl_cyt_Rdtase"/>
</dbReference>
<dbReference type="SUPFAM" id="SSF63380">
    <property type="entry name" value="Riboflavin synthase domain-like"/>
    <property type="match status" value="1"/>
</dbReference>
<name>A0A1W0DB54_9NEIS</name>
<dbReference type="PANTHER" id="PTHR47354:SF5">
    <property type="entry name" value="PROTEIN RFBI"/>
    <property type="match status" value="1"/>
</dbReference>
<comment type="cofactor">
    <cofactor evidence="1">
        <name>FAD</name>
        <dbReference type="ChEBI" id="CHEBI:57692"/>
    </cofactor>
</comment>
<dbReference type="Gene3D" id="3.10.20.30">
    <property type="match status" value="1"/>
</dbReference>
<keyword evidence="2" id="KW-0411">Iron-sulfur</keyword>
<evidence type="ECO:0000313" key="6">
    <source>
        <dbReference type="EMBL" id="OQS44193.1"/>
    </source>
</evidence>
<dbReference type="RefSeq" id="WP_081554302.1">
    <property type="nucleotide sequence ID" value="NZ_MUKV01000001.1"/>
</dbReference>
<keyword evidence="2" id="KW-0001">2Fe-2S</keyword>
<feature type="domain" description="2Fe-2S ferredoxin-type" evidence="4">
    <location>
        <begin position="252"/>
        <end position="351"/>
    </location>
</feature>
<feature type="domain" description="FAD-binding FR-type" evidence="5">
    <location>
        <begin position="7"/>
        <end position="107"/>
    </location>
</feature>
<dbReference type="Gene3D" id="3.40.50.80">
    <property type="entry name" value="Nucleotide-binding domain of ferredoxin-NADP reductase (FNR) module"/>
    <property type="match status" value="1"/>
</dbReference>
<gene>
    <name evidence="6" type="ORF">B0T45_00920</name>
</gene>
<dbReference type="CDD" id="cd06189">
    <property type="entry name" value="flavin_oxioreductase"/>
    <property type="match status" value="1"/>
</dbReference>
<dbReference type="PRINTS" id="PR00371">
    <property type="entry name" value="FPNCR"/>
</dbReference>
<reference evidence="6 7" key="1">
    <citation type="submission" date="2017-02" db="EMBL/GenBank/DDBJ databases">
        <title>Chromobacterium haemolyticum H5244.</title>
        <authorList>
            <person name="Gulvik C.A."/>
        </authorList>
    </citation>
    <scope>NUCLEOTIDE SEQUENCE [LARGE SCALE GENOMIC DNA]</scope>
    <source>
        <strain evidence="6 7">H5244</strain>
    </source>
</reference>
<dbReference type="Gene3D" id="2.40.30.10">
    <property type="entry name" value="Translation factors"/>
    <property type="match status" value="1"/>
</dbReference>
<dbReference type="SUPFAM" id="SSF52343">
    <property type="entry name" value="Ferredoxin reductase-like, C-terminal NADP-linked domain"/>
    <property type="match status" value="1"/>
</dbReference>
<dbReference type="SUPFAM" id="SSF54292">
    <property type="entry name" value="2Fe-2S ferredoxin-like"/>
    <property type="match status" value="1"/>
</dbReference>
<dbReference type="GO" id="GO:0051537">
    <property type="term" value="F:2 iron, 2 sulfur cluster binding"/>
    <property type="evidence" value="ECO:0007669"/>
    <property type="project" value="UniProtKB-KW"/>
</dbReference>
<proteinExistence type="predicted"/>
<dbReference type="InterPro" id="IPR001433">
    <property type="entry name" value="OxRdtase_FAD/NAD-bd"/>
</dbReference>
<dbReference type="InterPro" id="IPR001041">
    <property type="entry name" value="2Fe-2S_ferredoxin-type"/>
</dbReference>
<dbReference type="InterPro" id="IPR008333">
    <property type="entry name" value="Cbr1-like_FAD-bd_dom"/>
</dbReference>